<organism evidence="2">
    <name type="scientific">bioreactor metagenome</name>
    <dbReference type="NCBI Taxonomy" id="1076179"/>
    <lineage>
        <taxon>unclassified sequences</taxon>
        <taxon>metagenomes</taxon>
        <taxon>ecological metagenomes</taxon>
    </lineage>
</organism>
<name>A0A645JBW4_9ZZZZ</name>
<dbReference type="PANTHER" id="PTHR40078">
    <property type="entry name" value="INTEGRAL MEMBRANE PROTEIN-RELATED"/>
    <property type="match status" value="1"/>
</dbReference>
<keyword evidence="1" id="KW-1133">Transmembrane helix</keyword>
<dbReference type="Pfam" id="PF19700">
    <property type="entry name" value="DUF6198"/>
    <property type="match status" value="1"/>
</dbReference>
<dbReference type="EMBL" id="VSSQ01137406">
    <property type="protein sequence ID" value="MPN61178.1"/>
    <property type="molecule type" value="Genomic_DNA"/>
</dbReference>
<dbReference type="AlphaFoldDB" id="A0A645JBW4"/>
<evidence type="ECO:0000256" key="1">
    <source>
        <dbReference type="SAM" id="Phobius"/>
    </source>
</evidence>
<keyword evidence="1" id="KW-0472">Membrane</keyword>
<dbReference type="InterPro" id="IPR038750">
    <property type="entry name" value="YczE/YyaS-like"/>
</dbReference>
<sequence length="142" mass="15860">MFMIERKTIHLGTFVNMLGVGYVIQYSSLFFINTLPVLSLPLRFGIMFIAIIIVCIGCGLYLSGNLGQAPWDSLAHLVNKKFPKIKYSTGRMIQDISALILGFLLGAQLGVGSIIFAFCLGPGIQFFRHLFERTFFKGVIFE</sequence>
<feature type="transmembrane region" description="Helical" evidence="1">
    <location>
        <begin position="96"/>
        <end position="124"/>
    </location>
</feature>
<keyword evidence="1" id="KW-0812">Transmembrane</keyword>
<proteinExistence type="predicted"/>
<reference evidence="2" key="1">
    <citation type="submission" date="2019-08" db="EMBL/GenBank/DDBJ databases">
        <authorList>
            <person name="Kucharzyk K."/>
            <person name="Murdoch R.W."/>
            <person name="Higgins S."/>
            <person name="Loffler F."/>
        </authorList>
    </citation>
    <scope>NUCLEOTIDE SEQUENCE</scope>
</reference>
<evidence type="ECO:0000313" key="2">
    <source>
        <dbReference type="EMBL" id="MPN61178.1"/>
    </source>
</evidence>
<feature type="transmembrane region" description="Helical" evidence="1">
    <location>
        <begin position="44"/>
        <end position="62"/>
    </location>
</feature>
<comment type="caution">
    <text evidence="2">The sequence shown here is derived from an EMBL/GenBank/DDBJ whole genome shotgun (WGS) entry which is preliminary data.</text>
</comment>
<gene>
    <name evidence="2" type="ORF">SDC9_208912</name>
</gene>
<dbReference type="PANTHER" id="PTHR40078:SF1">
    <property type="entry name" value="INTEGRAL MEMBRANE PROTEIN"/>
    <property type="match status" value="1"/>
</dbReference>
<protein>
    <submittedName>
        <fullName evidence="2">Uncharacterized protein</fullName>
    </submittedName>
</protein>
<accession>A0A645JBW4</accession>
<feature type="transmembrane region" description="Helical" evidence="1">
    <location>
        <begin position="12"/>
        <end position="32"/>
    </location>
</feature>